<dbReference type="EMBL" id="AMZH03007848">
    <property type="protein sequence ID" value="RRT60315.1"/>
    <property type="molecule type" value="Genomic_DNA"/>
</dbReference>
<proteinExistence type="predicted"/>
<sequence length="126" mass="14109">MHRVDAVENSPGVRQELTRVSRVYQDGAREFTRRRSRLARRLSGVAEKLTGSLTMTRAMKLQPDDGPGSSLSIGPGFGRCSRISSEFARRFAEGIGKLDRNTQGDHQGEDQKTCCKYDKGYRIDKS</sequence>
<comment type="caution">
    <text evidence="1">The sequence shown here is derived from an EMBL/GenBank/DDBJ whole genome shotgun (WGS) entry which is preliminary data.</text>
</comment>
<evidence type="ECO:0000313" key="2">
    <source>
        <dbReference type="Proteomes" id="UP000287651"/>
    </source>
</evidence>
<protein>
    <submittedName>
        <fullName evidence="1">Uncharacterized protein</fullName>
    </submittedName>
</protein>
<organism evidence="1 2">
    <name type="scientific">Ensete ventricosum</name>
    <name type="common">Abyssinian banana</name>
    <name type="synonym">Musa ensete</name>
    <dbReference type="NCBI Taxonomy" id="4639"/>
    <lineage>
        <taxon>Eukaryota</taxon>
        <taxon>Viridiplantae</taxon>
        <taxon>Streptophyta</taxon>
        <taxon>Embryophyta</taxon>
        <taxon>Tracheophyta</taxon>
        <taxon>Spermatophyta</taxon>
        <taxon>Magnoliopsida</taxon>
        <taxon>Liliopsida</taxon>
        <taxon>Zingiberales</taxon>
        <taxon>Musaceae</taxon>
        <taxon>Ensete</taxon>
    </lineage>
</organism>
<gene>
    <name evidence="1" type="ORF">B296_00026159</name>
</gene>
<dbReference type="Proteomes" id="UP000287651">
    <property type="component" value="Unassembled WGS sequence"/>
</dbReference>
<accession>A0A426Z8N0</accession>
<dbReference type="AlphaFoldDB" id="A0A426Z8N0"/>
<evidence type="ECO:0000313" key="1">
    <source>
        <dbReference type="EMBL" id="RRT60315.1"/>
    </source>
</evidence>
<reference evidence="1 2" key="1">
    <citation type="journal article" date="2014" name="Agronomy (Basel)">
        <title>A Draft Genome Sequence for Ensete ventricosum, the Drought-Tolerant Tree Against Hunger.</title>
        <authorList>
            <person name="Harrison J."/>
            <person name="Moore K.A."/>
            <person name="Paszkiewicz K."/>
            <person name="Jones T."/>
            <person name="Grant M."/>
            <person name="Ambacheew D."/>
            <person name="Muzemil S."/>
            <person name="Studholme D.J."/>
        </authorList>
    </citation>
    <scope>NUCLEOTIDE SEQUENCE [LARGE SCALE GENOMIC DNA]</scope>
</reference>
<name>A0A426Z8N0_ENSVE</name>